<sequence length="164" mass="18218">MLDGEAVLAKARELGALDAVIIPTSSIVVAHWVRLKCQYGCPDYGKWKTCPPYSPDPDTTRKVLAEYEKALLMKSTSHTEATNLAVSMMFWLYSQGIFKAFPMGSGRCYLCEECDPLNCRHPDKAYPSMEACGIDVVSTVKNAGWDNGPLEGGKYPHFCMVLLW</sequence>
<name>A0A7C0U5W5_9BACT</name>
<accession>A0A7C0U5W5</accession>
<dbReference type="AlphaFoldDB" id="A0A7C0U5W5"/>
<organism evidence="1">
    <name type="scientific">Thermosulfidibacter takaii</name>
    <dbReference type="NCBI Taxonomy" id="412593"/>
    <lineage>
        <taxon>Bacteria</taxon>
        <taxon>Pseudomonadati</taxon>
        <taxon>Thermosulfidibacterota</taxon>
        <taxon>Thermosulfidibacteria</taxon>
        <taxon>Thermosulfidibacterales</taxon>
        <taxon>Thermosulfidibacteraceae</taxon>
    </lineage>
</organism>
<dbReference type="EMBL" id="DQWS01000018">
    <property type="protein sequence ID" value="HDD52523.1"/>
    <property type="molecule type" value="Genomic_DNA"/>
</dbReference>
<gene>
    <name evidence="1" type="ORF">ENF32_00425</name>
</gene>
<dbReference type="Pfam" id="PF10050">
    <property type="entry name" value="DUF2284"/>
    <property type="match status" value="1"/>
</dbReference>
<dbReference type="Proteomes" id="UP000885690">
    <property type="component" value="Unassembled WGS sequence"/>
</dbReference>
<comment type="caution">
    <text evidence="1">The sequence shown here is derived from an EMBL/GenBank/DDBJ whole genome shotgun (WGS) entry which is preliminary data.</text>
</comment>
<protein>
    <submittedName>
        <fullName evidence="1">DUF2284 domain-containing protein</fullName>
    </submittedName>
</protein>
<evidence type="ECO:0000313" key="1">
    <source>
        <dbReference type="EMBL" id="HDD52523.1"/>
    </source>
</evidence>
<reference evidence="1" key="1">
    <citation type="journal article" date="2020" name="mSystems">
        <title>Genome- and Community-Level Interaction Insights into Carbon Utilization and Element Cycling Functions of Hydrothermarchaeota in Hydrothermal Sediment.</title>
        <authorList>
            <person name="Zhou Z."/>
            <person name="Liu Y."/>
            <person name="Xu W."/>
            <person name="Pan J."/>
            <person name="Luo Z.H."/>
            <person name="Li M."/>
        </authorList>
    </citation>
    <scope>NUCLEOTIDE SEQUENCE [LARGE SCALE GENOMIC DNA]</scope>
    <source>
        <strain evidence="1">HyVt-115</strain>
    </source>
</reference>
<dbReference type="InterPro" id="IPR019271">
    <property type="entry name" value="DUF2284_metal-binding"/>
</dbReference>
<proteinExistence type="predicted"/>